<evidence type="ECO:0000256" key="4">
    <source>
        <dbReference type="ARBA" id="ARBA00023239"/>
    </source>
</evidence>
<comment type="caution">
    <text evidence="7">The sequence shown here is derived from an EMBL/GenBank/DDBJ whole genome shotgun (WGS) entry which is preliminary data.</text>
</comment>
<evidence type="ECO:0000259" key="6">
    <source>
        <dbReference type="PROSITE" id="PS51891"/>
    </source>
</evidence>
<dbReference type="InterPro" id="IPR011057">
    <property type="entry name" value="Mss4-like_sf"/>
</dbReference>
<dbReference type="GO" id="GO:0016846">
    <property type="term" value="F:carbon-sulfur lyase activity"/>
    <property type="evidence" value="ECO:0007669"/>
    <property type="project" value="InterPro"/>
</dbReference>
<name>A0A246DYH9_9HYPH</name>
<dbReference type="AlphaFoldDB" id="A0A246DYH9"/>
<dbReference type="InterPro" id="IPR006913">
    <property type="entry name" value="CENP-V/GFA"/>
</dbReference>
<organism evidence="7 8">
    <name type="scientific">Rhizobium esperanzae</name>
    <dbReference type="NCBI Taxonomy" id="1967781"/>
    <lineage>
        <taxon>Bacteria</taxon>
        <taxon>Pseudomonadati</taxon>
        <taxon>Pseudomonadota</taxon>
        <taxon>Alphaproteobacteria</taxon>
        <taxon>Hyphomicrobiales</taxon>
        <taxon>Rhizobiaceae</taxon>
        <taxon>Rhizobium/Agrobacterium group</taxon>
        <taxon>Rhizobium</taxon>
    </lineage>
</organism>
<evidence type="ECO:0000256" key="5">
    <source>
        <dbReference type="SAM" id="MobiDB-lite"/>
    </source>
</evidence>
<dbReference type="PANTHER" id="PTHR33337:SF40">
    <property type="entry name" value="CENP-V_GFA DOMAIN-CONTAINING PROTEIN-RELATED"/>
    <property type="match status" value="1"/>
</dbReference>
<dbReference type="Gene3D" id="3.90.1590.10">
    <property type="entry name" value="glutathione-dependent formaldehyde- activating enzyme (gfa)"/>
    <property type="match status" value="1"/>
</dbReference>
<protein>
    <submittedName>
        <fullName evidence="7">Aldehyde-activating protein</fullName>
    </submittedName>
</protein>
<dbReference type="Proteomes" id="UP000197269">
    <property type="component" value="Unassembled WGS sequence"/>
</dbReference>
<accession>A0A246DYH9</accession>
<dbReference type="SUPFAM" id="SSF51316">
    <property type="entry name" value="Mss4-like"/>
    <property type="match status" value="1"/>
</dbReference>
<comment type="similarity">
    <text evidence="1">Belongs to the Gfa family.</text>
</comment>
<reference evidence="7 8" key="1">
    <citation type="submission" date="2017-03" db="EMBL/GenBank/DDBJ databases">
        <title>Genome of strain Rhizobium sp. CNPSo 668.</title>
        <authorList>
            <person name="Ribeiro R."/>
        </authorList>
    </citation>
    <scope>NUCLEOTIDE SEQUENCE [LARGE SCALE GENOMIC DNA]</scope>
    <source>
        <strain evidence="7 8">CNPSo 668</strain>
    </source>
</reference>
<evidence type="ECO:0000256" key="2">
    <source>
        <dbReference type="ARBA" id="ARBA00022723"/>
    </source>
</evidence>
<dbReference type="PANTHER" id="PTHR33337">
    <property type="entry name" value="GFA DOMAIN-CONTAINING PROTEIN"/>
    <property type="match status" value="1"/>
</dbReference>
<keyword evidence="2" id="KW-0479">Metal-binding</keyword>
<dbReference type="GO" id="GO:0046872">
    <property type="term" value="F:metal ion binding"/>
    <property type="evidence" value="ECO:0007669"/>
    <property type="project" value="UniProtKB-KW"/>
</dbReference>
<proteinExistence type="inferred from homology"/>
<evidence type="ECO:0000256" key="1">
    <source>
        <dbReference type="ARBA" id="ARBA00005495"/>
    </source>
</evidence>
<evidence type="ECO:0000313" key="8">
    <source>
        <dbReference type="Proteomes" id="UP000197269"/>
    </source>
</evidence>
<keyword evidence="4" id="KW-0456">Lyase</keyword>
<sequence length="162" mass="17775">MDVDFTGGCQCGAIRYALSQRPQNVHVCHCRMCQKAVGGPFAIICPVLKPAFRVTRGTISYFMSSDVGRRGFCAACGTPLTFDYPDGDDIGVLVGTLDDPNQAPPENQYGNESRVVWYSGLRDVPGDSPTYAANPEMRLRISSTNHQHPDHETDVWPPVDAR</sequence>
<evidence type="ECO:0000313" key="7">
    <source>
        <dbReference type="EMBL" id="OWO95327.1"/>
    </source>
</evidence>
<keyword evidence="3" id="KW-0862">Zinc</keyword>
<dbReference type="EMBL" id="MXPU01000005">
    <property type="protein sequence ID" value="OWO95327.1"/>
    <property type="molecule type" value="Genomic_DNA"/>
</dbReference>
<evidence type="ECO:0000256" key="3">
    <source>
        <dbReference type="ARBA" id="ARBA00022833"/>
    </source>
</evidence>
<gene>
    <name evidence="7" type="ORF">B5E41_09580</name>
</gene>
<feature type="domain" description="CENP-V/GFA" evidence="6">
    <location>
        <begin position="5"/>
        <end position="119"/>
    </location>
</feature>
<feature type="region of interest" description="Disordered" evidence="5">
    <location>
        <begin position="143"/>
        <end position="162"/>
    </location>
</feature>
<dbReference type="Pfam" id="PF04828">
    <property type="entry name" value="GFA"/>
    <property type="match status" value="1"/>
</dbReference>
<dbReference type="RefSeq" id="WP_088393044.1">
    <property type="nucleotide sequence ID" value="NZ_MXPU01000005.1"/>
</dbReference>
<dbReference type="PROSITE" id="PS51891">
    <property type="entry name" value="CENP_V_GFA"/>
    <property type="match status" value="1"/>
</dbReference>